<dbReference type="SMART" id="SM00471">
    <property type="entry name" value="HDc"/>
    <property type="match status" value="1"/>
</dbReference>
<dbReference type="Proteomes" id="UP000479335">
    <property type="component" value="Unassembled WGS sequence"/>
</dbReference>
<dbReference type="PANTHER" id="PTHR43155">
    <property type="entry name" value="CYCLIC DI-GMP PHOSPHODIESTERASE PA4108-RELATED"/>
    <property type="match status" value="1"/>
</dbReference>
<gene>
    <name evidence="2" type="ORF">GTP46_25195</name>
</gene>
<dbReference type="InterPro" id="IPR003607">
    <property type="entry name" value="HD/PDEase_dom"/>
</dbReference>
<dbReference type="PROSITE" id="PS51832">
    <property type="entry name" value="HD_GYP"/>
    <property type="match status" value="1"/>
</dbReference>
<dbReference type="RefSeq" id="WP_161009371.1">
    <property type="nucleotide sequence ID" value="NZ_WWCN01000020.1"/>
</dbReference>
<organism evidence="2 3">
    <name type="scientific">Duganella flavida</name>
    <dbReference type="NCBI Taxonomy" id="2692175"/>
    <lineage>
        <taxon>Bacteria</taxon>
        <taxon>Pseudomonadati</taxon>
        <taxon>Pseudomonadota</taxon>
        <taxon>Betaproteobacteria</taxon>
        <taxon>Burkholderiales</taxon>
        <taxon>Oxalobacteraceae</taxon>
        <taxon>Telluria group</taxon>
        <taxon>Duganella</taxon>
    </lineage>
</organism>
<protein>
    <submittedName>
        <fullName evidence="2">HD domain-containing protein</fullName>
    </submittedName>
</protein>
<reference evidence="2 3" key="1">
    <citation type="submission" date="2019-12" db="EMBL/GenBank/DDBJ databases">
        <title>Novel species isolated from a subtropical stream in China.</title>
        <authorList>
            <person name="Lu H."/>
        </authorList>
    </citation>
    <scope>NUCLEOTIDE SEQUENCE [LARGE SCALE GENOMIC DNA]</scope>
    <source>
        <strain evidence="2 3">FT135W</strain>
    </source>
</reference>
<evidence type="ECO:0000313" key="3">
    <source>
        <dbReference type="Proteomes" id="UP000479335"/>
    </source>
</evidence>
<evidence type="ECO:0000259" key="1">
    <source>
        <dbReference type="PROSITE" id="PS51832"/>
    </source>
</evidence>
<dbReference type="SUPFAM" id="SSF109604">
    <property type="entry name" value="HD-domain/PDEase-like"/>
    <property type="match status" value="1"/>
</dbReference>
<comment type="caution">
    <text evidence="2">The sequence shown here is derived from an EMBL/GenBank/DDBJ whole genome shotgun (WGS) entry which is preliminary data.</text>
</comment>
<proteinExistence type="predicted"/>
<dbReference type="EMBL" id="WWCN01000020">
    <property type="protein sequence ID" value="MYM25929.1"/>
    <property type="molecule type" value="Genomic_DNA"/>
</dbReference>
<keyword evidence="3" id="KW-1185">Reference proteome</keyword>
<dbReference type="AlphaFoldDB" id="A0A6L8KEP6"/>
<dbReference type="InterPro" id="IPR037522">
    <property type="entry name" value="HD_GYP_dom"/>
</dbReference>
<sequence>MPAETSATEYDESPYYLQAVAALARQQTVTAHEDIYCDNGMKLVAKGTELGEEQFQRLARHKLNEPLDNMLISERAIDAASLSIEAGKVLEHDPIYARLANRSGDPLAVKHGLAALKLPAPLLMRLTVLREQRPAMFQHMLRTAMIAYALGQRLKLPAPERQTLLLAALCHDLGEMHTDPTLLDSGHAITPDERRFVHVHPLASHMVLNAIKEFPASARLAVLQHHERMDGSGYPNGLRADKITPLAKLLAVADVAETVIRRFDLPRLDMLARLHQNRFDRDAAGALRDLIHATPEDALPLPQEQLDAATQLAHLSDVLRAWFAQRSVFEHMVAPAEPERSPLAFLFERMNTIRQLVLQAGFDPDRSESMLFIAQDDPAVLLELRTMLDEIEWLQLDLANEIDRRSAELQGLSSKPLHDLLKHLRPQ</sequence>
<dbReference type="GO" id="GO:0008081">
    <property type="term" value="F:phosphoric diester hydrolase activity"/>
    <property type="evidence" value="ECO:0007669"/>
    <property type="project" value="UniProtKB-ARBA"/>
</dbReference>
<feature type="domain" description="HD-GYP" evidence="1">
    <location>
        <begin position="115"/>
        <end position="307"/>
    </location>
</feature>
<evidence type="ECO:0000313" key="2">
    <source>
        <dbReference type="EMBL" id="MYM25929.1"/>
    </source>
</evidence>
<name>A0A6L8KEP6_9BURK</name>
<accession>A0A6L8KEP6</accession>
<dbReference type="CDD" id="cd00077">
    <property type="entry name" value="HDc"/>
    <property type="match status" value="1"/>
</dbReference>
<dbReference type="PANTHER" id="PTHR43155:SF2">
    <property type="entry name" value="CYCLIC DI-GMP PHOSPHODIESTERASE PA4108"/>
    <property type="match status" value="1"/>
</dbReference>
<dbReference type="Pfam" id="PF13487">
    <property type="entry name" value="HD_5"/>
    <property type="match status" value="1"/>
</dbReference>
<dbReference type="Gene3D" id="1.10.3210.10">
    <property type="entry name" value="Hypothetical protein af1432"/>
    <property type="match status" value="1"/>
</dbReference>